<accession>A0AAW1U283</accession>
<keyword evidence="2" id="KW-1185">Reference proteome</keyword>
<organism evidence="1 2">
    <name type="scientific">Henosepilachna vigintioctopunctata</name>
    <dbReference type="NCBI Taxonomy" id="420089"/>
    <lineage>
        <taxon>Eukaryota</taxon>
        <taxon>Metazoa</taxon>
        <taxon>Ecdysozoa</taxon>
        <taxon>Arthropoda</taxon>
        <taxon>Hexapoda</taxon>
        <taxon>Insecta</taxon>
        <taxon>Pterygota</taxon>
        <taxon>Neoptera</taxon>
        <taxon>Endopterygota</taxon>
        <taxon>Coleoptera</taxon>
        <taxon>Polyphaga</taxon>
        <taxon>Cucujiformia</taxon>
        <taxon>Coccinelloidea</taxon>
        <taxon>Coccinellidae</taxon>
        <taxon>Epilachninae</taxon>
        <taxon>Epilachnini</taxon>
        <taxon>Henosepilachna</taxon>
    </lineage>
</organism>
<gene>
    <name evidence="1" type="ORF">WA026_005594</name>
</gene>
<reference evidence="1 2" key="1">
    <citation type="submission" date="2023-03" db="EMBL/GenBank/DDBJ databases">
        <title>Genome insight into feeding habits of ladybird beetles.</title>
        <authorList>
            <person name="Li H.-S."/>
            <person name="Huang Y.-H."/>
            <person name="Pang H."/>
        </authorList>
    </citation>
    <scope>NUCLEOTIDE SEQUENCE [LARGE SCALE GENOMIC DNA]</scope>
    <source>
        <strain evidence="1">SYSU_2023b</strain>
        <tissue evidence="1">Whole body</tissue>
    </source>
</reference>
<dbReference type="AlphaFoldDB" id="A0AAW1U283"/>
<evidence type="ECO:0000313" key="1">
    <source>
        <dbReference type="EMBL" id="KAK9874788.1"/>
    </source>
</evidence>
<evidence type="ECO:0000313" key="2">
    <source>
        <dbReference type="Proteomes" id="UP001431783"/>
    </source>
</evidence>
<proteinExistence type="predicted"/>
<protein>
    <submittedName>
        <fullName evidence="1">Uncharacterized protein</fullName>
    </submittedName>
</protein>
<dbReference type="Proteomes" id="UP001431783">
    <property type="component" value="Unassembled WGS sequence"/>
</dbReference>
<feature type="non-terminal residue" evidence="1">
    <location>
        <position position="61"/>
    </location>
</feature>
<dbReference type="EMBL" id="JARQZJ010000032">
    <property type="protein sequence ID" value="KAK9874788.1"/>
    <property type="molecule type" value="Genomic_DNA"/>
</dbReference>
<comment type="caution">
    <text evidence="1">The sequence shown here is derived from an EMBL/GenBank/DDBJ whole genome shotgun (WGS) entry which is preliminary data.</text>
</comment>
<name>A0AAW1U283_9CUCU</name>
<sequence>MATARDCIFILVMTLDDQLNSCKCVKEIPSISHESLLNSQDEELSHYKLLAQMVVQVAADL</sequence>